<evidence type="ECO:0000313" key="4">
    <source>
        <dbReference type="Proteomes" id="UP000285970"/>
    </source>
</evidence>
<dbReference type="Gene3D" id="3.40.50.2020">
    <property type="match status" value="1"/>
</dbReference>
<dbReference type="InterPro" id="IPR029057">
    <property type="entry name" value="PRTase-like"/>
</dbReference>
<dbReference type="EMBL" id="RBZY01000006">
    <property type="protein sequence ID" value="RWR22239.1"/>
    <property type="molecule type" value="Genomic_DNA"/>
</dbReference>
<accession>A0A443JP44</accession>
<feature type="domain" description="Phosphoribosyltransferase" evidence="2">
    <location>
        <begin position="168"/>
        <end position="221"/>
    </location>
</feature>
<name>A0A443JP44_9MICO</name>
<dbReference type="PANTHER" id="PTHR47505">
    <property type="entry name" value="DNA UTILIZATION PROTEIN YHGH"/>
    <property type="match status" value="1"/>
</dbReference>
<dbReference type="InterPro" id="IPR051910">
    <property type="entry name" value="ComF/GntX_DNA_util-trans"/>
</dbReference>
<comment type="caution">
    <text evidence="3">The sequence shown here is derived from an EMBL/GenBank/DDBJ whole genome shotgun (WGS) entry which is preliminary data.</text>
</comment>
<evidence type="ECO:0000259" key="2">
    <source>
        <dbReference type="Pfam" id="PF00156"/>
    </source>
</evidence>
<dbReference type="PANTHER" id="PTHR47505:SF1">
    <property type="entry name" value="DNA UTILIZATION PROTEIN YHGH"/>
    <property type="match status" value="1"/>
</dbReference>
<dbReference type="InterPro" id="IPR000836">
    <property type="entry name" value="PRTase_dom"/>
</dbReference>
<dbReference type="Pfam" id="PF00156">
    <property type="entry name" value="Pribosyltran"/>
    <property type="match status" value="1"/>
</dbReference>
<gene>
    <name evidence="3" type="ORF">D8Y23_02575</name>
</gene>
<dbReference type="SUPFAM" id="SSF53271">
    <property type="entry name" value="PRTase-like"/>
    <property type="match status" value="1"/>
</dbReference>
<comment type="similarity">
    <text evidence="1">Belongs to the ComF/GntX family.</text>
</comment>
<sequence length="228" mass="23290">MASSDPVSWARDARAALAGAVAFWFPVACAGCGALDVDLCDGCRAALAPRLRRRVLLPGVEVVSALEFDGVAARVIRALKAEGRTGLATALAPALAAALAAASPEGATITTVPSSRAAVRRRGYRPVDLLARRAGARPRPLLRVGRAAADQRGLDRAARRANVAGAFVARSPTAGRVIVIDDVLTTGATLVEAVGVLRAAGAHEVIAVTLAYTPGRGGSSRESEVIAT</sequence>
<reference evidence="3 4" key="1">
    <citation type="journal article" date="2018" name="Front. Microbiol.">
        <title>Novel Insights Into Bacterial Dimethylsulfoniopropionate Catabolism in the East China Sea.</title>
        <authorList>
            <person name="Liu J."/>
            <person name="Liu J."/>
            <person name="Zhang S.H."/>
            <person name="Liang J."/>
            <person name="Lin H."/>
            <person name="Song D."/>
            <person name="Yang G.P."/>
            <person name="Todd J.D."/>
            <person name="Zhang X.H."/>
        </authorList>
    </citation>
    <scope>NUCLEOTIDE SEQUENCE [LARGE SCALE GENOMIC DNA]</scope>
    <source>
        <strain evidence="3 4">ZYFD042</strain>
    </source>
</reference>
<proteinExistence type="inferred from homology"/>
<dbReference type="RefSeq" id="WP_128216609.1">
    <property type="nucleotide sequence ID" value="NZ_RBZY01000006.1"/>
</dbReference>
<dbReference type="CDD" id="cd06223">
    <property type="entry name" value="PRTases_typeI"/>
    <property type="match status" value="1"/>
</dbReference>
<protein>
    <submittedName>
        <fullName evidence="3">ComF family protein</fullName>
    </submittedName>
</protein>
<evidence type="ECO:0000313" key="3">
    <source>
        <dbReference type="EMBL" id="RWR22239.1"/>
    </source>
</evidence>
<dbReference type="OrthoDB" id="5242900at2"/>
<organism evidence="3 4">
    <name type="scientific">Microbacterium enclense</name>
    <dbReference type="NCBI Taxonomy" id="993073"/>
    <lineage>
        <taxon>Bacteria</taxon>
        <taxon>Bacillati</taxon>
        <taxon>Actinomycetota</taxon>
        <taxon>Actinomycetes</taxon>
        <taxon>Micrococcales</taxon>
        <taxon>Microbacteriaceae</taxon>
        <taxon>Microbacterium</taxon>
    </lineage>
</organism>
<evidence type="ECO:0000256" key="1">
    <source>
        <dbReference type="ARBA" id="ARBA00008007"/>
    </source>
</evidence>
<dbReference type="AlphaFoldDB" id="A0A443JP44"/>
<dbReference type="Proteomes" id="UP000285970">
    <property type="component" value="Unassembled WGS sequence"/>
</dbReference>